<organism evidence="1 2">
    <name type="scientific">Podilymbus podiceps</name>
    <name type="common">Pied-billed grebe</name>
    <dbReference type="NCBI Taxonomy" id="9252"/>
    <lineage>
        <taxon>Eukaryota</taxon>
        <taxon>Metazoa</taxon>
        <taxon>Chordata</taxon>
        <taxon>Craniata</taxon>
        <taxon>Vertebrata</taxon>
        <taxon>Euteleostomi</taxon>
        <taxon>Archelosauria</taxon>
        <taxon>Archosauria</taxon>
        <taxon>Dinosauria</taxon>
        <taxon>Saurischia</taxon>
        <taxon>Theropoda</taxon>
        <taxon>Coelurosauria</taxon>
        <taxon>Aves</taxon>
        <taxon>Neognathae</taxon>
        <taxon>Neoaves</taxon>
        <taxon>Mirandornithes</taxon>
        <taxon>Podicipediformes</taxon>
        <taxon>Podicipedidae</taxon>
        <taxon>Podilymbus</taxon>
    </lineage>
</organism>
<name>A0A7L0SYI7_PODPO</name>
<protein>
    <submittedName>
        <fullName evidence="1">UTP4 protein</fullName>
    </submittedName>
</protein>
<dbReference type="EMBL" id="VXAO01000472">
    <property type="protein sequence ID" value="NXL47655.1"/>
    <property type="molecule type" value="Genomic_DNA"/>
</dbReference>
<accession>A0A7L0SYI7</accession>
<comment type="caution">
    <text evidence="1">The sequence shown here is derived from an EMBL/GenBank/DDBJ whole genome shotgun (WGS) entry which is preliminary data.</text>
</comment>
<proteinExistence type="predicted"/>
<dbReference type="AlphaFoldDB" id="A0A7L0SYI7"/>
<dbReference type="PANTHER" id="PTHR44163">
    <property type="entry name" value="U3 SMALL NUCLEOLAR RNA-ASSOCIATED PROTEIN 4 HOMOLOG"/>
    <property type="match status" value="1"/>
</dbReference>
<dbReference type="GO" id="GO:0030686">
    <property type="term" value="C:90S preribosome"/>
    <property type="evidence" value="ECO:0007669"/>
    <property type="project" value="InterPro"/>
</dbReference>
<dbReference type="PANTHER" id="PTHR44163:SF1">
    <property type="entry name" value="U3 SMALL NUCLEOLAR RNA-ASSOCIATED PROTEIN 4 HOMOLOG"/>
    <property type="match status" value="1"/>
</dbReference>
<evidence type="ECO:0000313" key="1">
    <source>
        <dbReference type="EMBL" id="NXL47655.1"/>
    </source>
</evidence>
<dbReference type="GO" id="GO:0000462">
    <property type="term" value="P:maturation of SSU-rRNA from tricistronic rRNA transcript (SSU-rRNA, 5.8S rRNA, LSU-rRNA)"/>
    <property type="evidence" value="ECO:0007669"/>
    <property type="project" value="InterPro"/>
</dbReference>
<dbReference type="GO" id="GO:0032040">
    <property type="term" value="C:small-subunit processome"/>
    <property type="evidence" value="ECO:0007669"/>
    <property type="project" value="TreeGrafter"/>
</dbReference>
<dbReference type="SMART" id="SM00320">
    <property type="entry name" value="WD40"/>
    <property type="match status" value="8"/>
</dbReference>
<reference evidence="1 2" key="1">
    <citation type="submission" date="2019-09" db="EMBL/GenBank/DDBJ databases">
        <title>Bird 10,000 Genomes (B10K) Project - Family phase.</title>
        <authorList>
            <person name="Zhang G."/>
        </authorList>
    </citation>
    <scope>NUCLEOTIDE SEQUENCE [LARGE SCALE GENOMIC DNA]</scope>
    <source>
        <strain evidence="1">B10K-DU-009-04</strain>
        <tissue evidence="1">Mixed tissue sample</tissue>
    </source>
</reference>
<dbReference type="InterPro" id="IPR001680">
    <property type="entry name" value="WD40_rpt"/>
</dbReference>
<feature type="non-terminal residue" evidence="1">
    <location>
        <position position="1"/>
    </location>
</feature>
<dbReference type="OrthoDB" id="8883818at2759"/>
<dbReference type="InterPro" id="IPR046351">
    <property type="entry name" value="UTP4"/>
</dbReference>
<dbReference type="SUPFAM" id="SSF50978">
    <property type="entry name" value="WD40 repeat-like"/>
    <property type="match status" value="2"/>
</dbReference>
<dbReference type="Pfam" id="PF00400">
    <property type="entry name" value="WD40"/>
    <property type="match status" value="2"/>
</dbReference>
<dbReference type="GO" id="GO:0003723">
    <property type="term" value="F:RNA binding"/>
    <property type="evidence" value="ECO:0007669"/>
    <property type="project" value="TreeGrafter"/>
</dbReference>
<dbReference type="Gene3D" id="2.130.10.10">
    <property type="entry name" value="YVTN repeat-like/Quinoprotein amine dehydrogenase"/>
    <property type="match status" value="3"/>
</dbReference>
<feature type="non-terminal residue" evidence="1">
    <location>
        <position position="712"/>
    </location>
</feature>
<gene>
    <name evidence="1" type="primary">Utp4</name>
    <name evidence="1" type="ORF">PODPOD_R13693</name>
</gene>
<keyword evidence="2" id="KW-1185">Reference proteome</keyword>
<dbReference type="GO" id="GO:0034455">
    <property type="term" value="C:t-UTP complex"/>
    <property type="evidence" value="ECO:0007669"/>
    <property type="project" value="TreeGrafter"/>
</dbReference>
<dbReference type="InterPro" id="IPR015943">
    <property type="entry name" value="WD40/YVTN_repeat-like_dom_sf"/>
</dbReference>
<dbReference type="InterPro" id="IPR036322">
    <property type="entry name" value="WD40_repeat_dom_sf"/>
</dbReference>
<evidence type="ECO:0000313" key="2">
    <source>
        <dbReference type="Proteomes" id="UP000555275"/>
    </source>
</evidence>
<dbReference type="FunFam" id="2.130.10.10:FF:000638">
    <property type="entry name" value="U3 small nucleolar RNA-associated protein 4 homolog"/>
    <property type="match status" value="1"/>
</dbReference>
<sequence>MGEFEVHRVRFFGLVPAGVRCLACQPRGSRLALARTDGAVEVYNFAANYFQEKVIPGHEARTVEALCWAAGDRLFGAGLGGTITEYDLARLCAGRSVDGCGGPIWSMAANGSGTQLAVGCEDGSVKLFQVVPGGIQFERNLDRRKGRILCLSWHPSDTHIAAGSIDILRVFDVSSGQTLQRIMVNYHVQKVKRECVVWSIAFLSSGTIVTSDSFGRVQFWDWERESLLESHAVSTSAVLSLAVSEKEDSIIVGTAAGATYQFQLLPVKMGSLEKRWVRTKPFQHHTHDVRAVAHSSTALISGGRAGRLPEEGSGLCLVPLWLSPAWLPGLDAQLVIRPLMEKMQKKGYDAALRKFTFPHRRLVSCARKARLLLFQFSQHLELWRLGSTEETGKDGEVLPLCRMPEHLVQLKSKGPEHIYCSSVSPCGSWVAYSTASRFHLYRLQYEGDSVSIKKVPNVPKLLLPAYQLQFSSDSGILFVASARGSVHVLQLPELGGCKHLHTFRPPSGCPEAVYLLASSTDGHWLAAVGGDWVIHIYNLKCFKHHCTVPTYSCAVTAFAIHPTTNNLVIAYADQQLFEFSIPEKQYTAWSRTVQNCGLHRVWLERDSPITHIAFNPKNPSHILLHDIYMFCVLDKSLPLPDNNTLLMNQSALKQLPETARQRQLHAFKICKKFQPLLFADLLEENCLVMVERPIMDIKTQLPLPVQQKKFGT</sequence>
<dbReference type="Proteomes" id="UP000555275">
    <property type="component" value="Unassembled WGS sequence"/>
</dbReference>